<organism evidence="8 9">
    <name type="scientific">Geobacter benzoatilyticus</name>
    <dbReference type="NCBI Taxonomy" id="2815309"/>
    <lineage>
        <taxon>Bacteria</taxon>
        <taxon>Pseudomonadati</taxon>
        <taxon>Thermodesulfobacteriota</taxon>
        <taxon>Desulfuromonadia</taxon>
        <taxon>Geobacterales</taxon>
        <taxon>Geobacteraceae</taxon>
        <taxon>Geobacter</taxon>
    </lineage>
</organism>
<dbReference type="PANTHER" id="PTHR42891">
    <property type="entry name" value="D-GLYCERO-BETA-D-MANNO-HEPTOSE-1,7-BISPHOSPHATE 7-PHOSPHATASE"/>
    <property type="match status" value="1"/>
</dbReference>
<comment type="similarity">
    <text evidence="7">Belongs to the gmhB family.</text>
</comment>
<keyword evidence="9" id="KW-1185">Reference proteome</keyword>
<dbReference type="InterPro" id="IPR006543">
    <property type="entry name" value="Histidinol-phos"/>
</dbReference>
<keyword evidence="3" id="KW-0479">Metal-binding</keyword>
<name>A0ABX7Q0M7_9BACT</name>
<evidence type="ECO:0000256" key="6">
    <source>
        <dbReference type="ARBA" id="ARBA00031828"/>
    </source>
</evidence>
<dbReference type="InterPro" id="IPR023214">
    <property type="entry name" value="HAD_sf"/>
</dbReference>
<keyword evidence="2 7" id="KW-0963">Cytoplasm</keyword>
<dbReference type="PIRSF" id="PIRSF004682">
    <property type="entry name" value="GmhB"/>
    <property type="match status" value="1"/>
</dbReference>
<accession>A0ABX7Q0M7</accession>
<dbReference type="Proteomes" id="UP000663651">
    <property type="component" value="Chromosome"/>
</dbReference>
<evidence type="ECO:0000256" key="4">
    <source>
        <dbReference type="ARBA" id="ARBA00022801"/>
    </source>
</evidence>
<reference evidence="8 9" key="1">
    <citation type="submission" date="2021-03" db="EMBL/GenBank/DDBJ databases">
        <title>Geobacter metallireducens gen. nov. sp. nov., a microorganism capable of coupling the complete oxidation of organic compounds to the reduction of iron and other metals.</title>
        <authorList>
            <person name="Li Y."/>
        </authorList>
    </citation>
    <scope>NUCLEOTIDE SEQUENCE [LARGE SCALE GENOMIC DNA]</scope>
    <source>
        <strain evidence="8 9">Jerry-YX</strain>
    </source>
</reference>
<evidence type="ECO:0000256" key="5">
    <source>
        <dbReference type="ARBA" id="ARBA00023277"/>
    </source>
</evidence>
<evidence type="ECO:0000256" key="1">
    <source>
        <dbReference type="ARBA" id="ARBA00004496"/>
    </source>
</evidence>
<dbReference type="NCBIfam" id="NF006506">
    <property type="entry name" value="PRK08942.1"/>
    <property type="match status" value="1"/>
</dbReference>
<dbReference type="NCBIfam" id="TIGR00213">
    <property type="entry name" value="GmhB_yaeD"/>
    <property type="match status" value="1"/>
</dbReference>
<dbReference type="Gene3D" id="3.40.50.1000">
    <property type="entry name" value="HAD superfamily/HAD-like"/>
    <property type="match status" value="1"/>
</dbReference>
<dbReference type="NCBIfam" id="TIGR01662">
    <property type="entry name" value="HAD-SF-IIIA"/>
    <property type="match status" value="1"/>
</dbReference>
<dbReference type="CDD" id="cd07503">
    <property type="entry name" value="HAD_HisB-N"/>
    <property type="match status" value="1"/>
</dbReference>
<keyword evidence="5 7" id="KW-0119">Carbohydrate metabolism</keyword>
<evidence type="ECO:0000313" key="9">
    <source>
        <dbReference type="Proteomes" id="UP000663651"/>
    </source>
</evidence>
<sequence length="194" mass="20902">MPTVKSKAGRAAVFLDRDGTINVEKEYLHRSEEFEFIPGVPEAIRILKEAGYLVVVVTNQSGVARGYYDEAAVHRLHRFVDRELATVGASIDAYYLCPHHPHHGIGPYRTECACRKPLPGMLLAAAEDLGIDLSRSWIVGDKGADVAAGLAAGCRPIMVRTGYGASEAGLVPPGVTVCDDLPAAARTILAHRRD</sequence>
<evidence type="ECO:0000313" key="8">
    <source>
        <dbReference type="EMBL" id="QSV44620.1"/>
    </source>
</evidence>
<gene>
    <name evidence="8" type="primary">gmhB</name>
    <name evidence="8" type="ORF">JZM60_10615</name>
</gene>
<dbReference type="InterPro" id="IPR036412">
    <property type="entry name" value="HAD-like_sf"/>
</dbReference>
<protein>
    <recommendedName>
        <fullName evidence="6 7">D,D-heptose 1,7-bisphosphate phosphatase</fullName>
        <ecNumber evidence="7">3.1.3.-</ecNumber>
    </recommendedName>
</protein>
<dbReference type="RefSeq" id="WP_207162423.1">
    <property type="nucleotide sequence ID" value="NZ_CP071382.1"/>
</dbReference>
<dbReference type="InterPro" id="IPR004446">
    <property type="entry name" value="Heptose_bisP_phosphatase"/>
</dbReference>
<dbReference type="EMBL" id="CP071382">
    <property type="protein sequence ID" value="QSV44620.1"/>
    <property type="molecule type" value="Genomic_DNA"/>
</dbReference>
<keyword evidence="4 7" id="KW-0378">Hydrolase</keyword>
<evidence type="ECO:0000256" key="7">
    <source>
        <dbReference type="PIRNR" id="PIRNR004682"/>
    </source>
</evidence>
<proteinExistence type="inferred from homology"/>
<evidence type="ECO:0000256" key="3">
    <source>
        <dbReference type="ARBA" id="ARBA00022723"/>
    </source>
</evidence>
<comment type="subcellular location">
    <subcellularLocation>
        <location evidence="1 7">Cytoplasm</location>
    </subcellularLocation>
</comment>
<dbReference type="PANTHER" id="PTHR42891:SF1">
    <property type="entry name" value="D-GLYCERO-BETA-D-MANNO-HEPTOSE-1,7-BISPHOSPHATE 7-PHOSPHATASE"/>
    <property type="match status" value="1"/>
</dbReference>
<dbReference type="NCBIfam" id="TIGR01656">
    <property type="entry name" value="Histidinol-ppas"/>
    <property type="match status" value="1"/>
</dbReference>
<dbReference type="GO" id="GO:0034200">
    <property type="term" value="F:D-glycero-beta-D-manno-heptose 1,7-bisphosphate 7-phosphatase activity"/>
    <property type="evidence" value="ECO:0007669"/>
    <property type="project" value="UniProtKB-EC"/>
</dbReference>
<dbReference type="EC" id="3.1.3.-" evidence="7"/>
<dbReference type="InterPro" id="IPR006549">
    <property type="entry name" value="HAD-SF_hydro_IIIA"/>
</dbReference>
<evidence type="ECO:0000256" key="2">
    <source>
        <dbReference type="ARBA" id="ARBA00022490"/>
    </source>
</evidence>
<dbReference type="Pfam" id="PF13242">
    <property type="entry name" value="Hydrolase_like"/>
    <property type="match status" value="1"/>
</dbReference>
<dbReference type="SUPFAM" id="SSF56784">
    <property type="entry name" value="HAD-like"/>
    <property type="match status" value="1"/>
</dbReference>